<dbReference type="FunFam" id="3.30.160.60:FF:000202">
    <property type="entry name" value="Zinc finger protein 574"/>
    <property type="match status" value="1"/>
</dbReference>
<dbReference type="GO" id="GO:0003677">
    <property type="term" value="F:DNA binding"/>
    <property type="evidence" value="ECO:0007669"/>
    <property type="project" value="UniProtKB-KW"/>
</dbReference>
<dbReference type="Gene3D" id="3.30.160.60">
    <property type="entry name" value="Classic Zinc Finger"/>
    <property type="match status" value="3"/>
</dbReference>
<feature type="domain" description="C2H2-type" evidence="12">
    <location>
        <begin position="192"/>
        <end position="219"/>
    </location>
</feature>
<dbReference type="PANTHER" id="PTHR24394:SF44">
    <property type="entry name" value="ZINC FINGER PROTEIN 271-LIKE"/>
    <property type="match status" value="1"/>
</dbReference>
<keyword evidence="3" id="KW-0479">Metal-binding</keyword>
<dbReference type="RefSeq" id="XP_013081257.2">
    <property type="nucleotide sequence ID" value="XM_013225803.2"/>
</dbReference>
<dbReference type="Proteomes" id="UP000076420">
    <property type="component" value="Unassembled WGS sequence"/>
</dbReference>
<keyword evidence="9" id="KW-0804">Transcription</keyword>
<evidence type="ECO:0000256" key="9">
    <source>
        <dbReference type="ARBA" id="ARBA00023163"/>
    </source>
</evidence>
<dbReference type="PANTHER" id="PTHR24394">
    <property type="entry name" value="ZINC FINGER PROTEIN"/>
    <property type="match status" value="1"/>
</dbReference>
<evidence type="ECO:0000256" key="11">
    <source>
        <dbReference type="PROSITE-ProRule" id="PRU00042"/>
    </source>
</evidence>
<feature type="domain" description="C2H2-type" evidence="12">
    <location>
        <begin position="220"/>
        <end position="247"/>
    </location>
</feature>
<evidence type="ECO:0000256" key="5">
    <source>
        <dbReference type="ARBA" id="ARBA00022771"/>
    </source>
</evidence>
<comment type="subcellular location">
    <subcellularLocation>
        <location evidence="1">Nucleus</location>
    </subcellularLocation>
</comment>
<keyword evidence="6" id="KW-0862">Zinc</keyword>
<dbReference type="KEGG" id="bgt:106066727"/>
<dbReference type="GO" id="GO:0005634">
    <property type="term" value="C:nucleus"/>
    <property type="evidence" value="ECO:0007669"/>
    <property type="project" value="UniProtKB-SubCell"/>
</dbReference>
<evidence type="ECO:0000256" key="10">
    <source>
        <dbReference type="ARBA" id="ARBA00023242"/>
    </source>
</evidence>
<dbReference type="VEuPathDB" id="VectorBase:BGLAX_032716"/>
<feature type="domain" description="C2H2-type" evidence="12">
    <location>
        <begin position="164"/>
        <end position="191"/>
    </location>
</feature>
<evidence type="ECO:0000256" key="2">
    <source>
        <dbReference type="ARBA" id="ARBA00006991"/>
    </source>
</evidence>
<gene>
    <name evidence="13" type="primary">106066727</name>
</gene>
<keyword evidence="7" id="KW-0805">Transcription regulation</keyword>
<dbReference type="GO" id="GO:0032502">
    <property type="term" value="P:developmental process"/>
    <property type="evidence" value="ECO:0007669"/>
    <property type="project" value="UniProtKB-ARBA"/>
</dbReference>
<feature type="domain" description="C2H2-type" evidence="12">
    <location>
        <begin position="248"/>
        <end position="275"/>
    </location>
</feature>
<keyword evidence="5 11" id="KW-0863">Zinc-finger</keyword>
<protein>
    <recommendedName>
        <fullName evidence="12">C2H2-type domain-containing protein</fullName>
    </recommendedName>
</protein>
<reference evidence="13" key="1">
    <citation type="submission" date="2020-05" db="UniProtKB">
        <authorList>
            <consortium name="EnsemblMetazoa"/>
        </authorList>
    </citation>
    <scope>IDENTIFICATION</scope>
    <source>
        <strain evidence="13">BB02</strain>
    </source>
</reference>
<dbReference type="STRING" id="6526.A0A2C9JSV0"/>
<evidence type="ECO:0000256" key="1">
    <source>
        <dbReference type="ARBA" id="ARBA00004123"/>
    </source>
</evidence>
<keyword evidence="10" id="KW-0539">Nucleus</keyword>
<evidence type="ECO:0000313" key="13">
    <source>
        <dbReference type="EnsemblMetazoa" id="BGLB007510-PB"/>
    </source>
</evidence>
<organism evidence="13 14">
    <name type="scientific">Biomphalaria glabrata</name>
    <name type="common">Bloodfluke planorb</name>
    <name type="synonym">Freshwater snail</name>
    <dbReference type="NCBI Taxonomy" id="6526"/>
    <lineage>
        <taxon>Eukaryota</taxon>
        <taxon>Metazoa</taxon>
        <taxon>Spiralia</taxon>
        <taxon>Lophotrochozoa</taxon>
        <taxon>Mollusca</taxon>
        <taxon>Gastropoda</taxon>
        <taxon>Heterobranchia</taxon>
        <taxon>Euthyneura</taxon>
        <taxon>Panpulmonata</taxon>
        <taxon>Hygrophila</taxon>
        <taxon>Lymnaeoidea</taxon>
        <taxon>Planorbidae</taxon>
        <taxon>Biomphalaria</taxon>
    </lineage>
</organism>
<dbReference type="VEuPathDB" id="VectorBase:BGLB007510"/>
<sequence length="276" mass="32449">MDDIKHDFSELKNFIKIEKIEQSLDSEMTDKNYIYETSNLSLAEQTRVPKSEEHSMSMMDDLKQDFTNDLCEVIKNEKIESSLHTDRSEYSFIGQSCESILSEQKINLNPGMTYNQDKPRNSPHKDVYASNENRTLQLVYAEQLSSISSFSKNVELMHYSIKTFKCDLCQKQMFLKSKLIVHLAWHCRTKQFICCICQKELKSYTNLRRHELAHSGEKPFKCQICQKEFTHSRYLRNHKITHSGEKPFECQICQKRFYHSSGLKQHELIHSGQKAI</sequence>
<dbReference type="PROSITE" id="PS00028">
    <property type="entry name" value="ZINC_FINGER_C2H2_1"/>
    <property type="match status" value="4"/>
</dbReference>
<name>A0A2C9JSV0_BIOGL</name>
<dbReference type="OrthoDB" id="3437960at2759"/>
<dbReference type="FunFam" id="3.30.160.60:FF:000185">
    <property type="entry name" value="zinc finger protein 319"/>
    <property type="match status" value="1"/>
</dbReference>
<dbReference type="SMART" id="SM00355">
    <property type="entry name" value="ZnF_C2H2"/>
    <property type="match status" value="4"/>
</dbReference>
<evidence type="ECO:0000256" key="7">
    <source>
        <dbReference type="ARBA" id="ARBA00023015"/>
    </source>
</evidence>
<dbReference type="Pfam" id="PF00096">
    <property type="entry name" value="zf-C2H2"/>
    <property type="match status" value="2"/>
</dbReference>
<dbReference type="InterPro" id="IPR036236">
    <property type="entry name" value="Znf_C2H2_sf"/>
</dbReference>
<evidence type="ECO:0000256" key="3">
    <source>
        <dbReference type="ARBA" id="ARBA00022723"/>
    </source>
</evidence>
<evidence type="ECO:0000256" key="6">
    <source>
        <dbReference type="ARBA" id="ARBA00022833"/>
    </source>
</evidence>
<keyword evidence="8" id="KW-0238">DNA-binding</keyword>
<accession>A0A2C9JSV0</accession>
<keyword evidence="4" id="KW-0677">Repeat</keyword>
<dbReference type="InterPro" id="IPR013087">
    <property type="entry name" value="Znf_C2H2_type"/>
</dbReference>
<dbReference type="SUPFAM" id="SSF57667">
    <property type="entry name" value="beta-beta-alpha zinc fingers"/>
    <property type="match status" value="2"/>
</dbReference>
<proteinExistence type="inferred from homology"/>
<dbReference type="AlphaFoldDB" id="A0A2C9JSV0"/>
<dbReference type="GO" id="GO:0000981">
    <property type="term" value="F:DNA-binding transcription factor activity, RNA polymerase II-specific"/>
    <property type="evidence" value="ECO:0007669"/>
    <property type="project" value="TreeGrafter"/>
</dbReference>
<evidence type="ECO:0000313" key="14">
    <source>
        <dbReference type="Proteomes" id="UP000076420"/>
    </source>
</evidence>
<evidence type="ECO:0000259" key="12">
    <source>
        <dbReference type="PROSITE" id="PS50157"/>
    </source>
</evidence>
<dbReference type="EnsemblMetazoa" id="BGLB007510-RB">
    <property type="protein sequence ID" value="BGLB007510-PB"/>
    <property type="gene ID" value="BGLB007510"/>
</dbReference>
<dbReference type="GO" id="GO:0008270">
    <property type="term" value="F:zinc ion binding"/>
    <property type="evidence" value="ECO:0007669"/>
    <property type="project" value="UniProtKB-KW"/>
</dbReference>
<dbReference type="PROSITE" id="PS50157">
    <property type="entry name" value="ZINC_FINGER_C2H2_2"/>
    <property type="match status" value="4"/>
</dbReference>
<evidence type="ECO:0000256" key="8">
    <source>
        <dbReference type="ARBA" id="ARBA00023125"/>
    </source>
</evidence>
<comment type="similarity">
    <text evidence="2">Belongs to the krueppel C2H2-type zinc-finger protein family.</text>
</comment>
<evidence type="ECO:0000256" key="4">
    <source>
        <dbReference type="ARBA" id="ARBA00022737"/>
    </source>
</evidence>